<comment type="similarity">
    <text evidence="1">Belongs to the LDH2/MDH2 oxidoreductase family.</text>
</comment>
<dbReference type="InterPro" id="IPR043144">
    <property type="entry name" value="Mal/L-sulf/L-lact_DH-like_ah"/>
</dbReference>
<dbReference type="OrthoDB" id="9811519at2"/>
<evidence type="ECO:0000313" key="3">
    <source>
        <dbReference type="EMBL" id="SCW43771.1"/>
    </source>
</evidence>
<dbReference type="SUPFAM" id="SSF89733">
    <property type="entry name" value="L-sulfolactate dehydrogenase-like"/>
    <property type="match status" value="1"/>
</dbReference>
<protein>
    <submittedName>
        <fullName evidence="3">Malate/lactate/ureidoglycolate dehydrogenase, LDH2 family</fullName>
    </submittedName>
</protein>
<dbReference type="EMBL" id="FMTS01000001">
    <property type="protein sequence ID" value="SCW43771.1"/>
    <property type="molecule type" value="Genomic_DNA"/>
</dbReference>
<evidence type="ECO:0000313" key="4">
    <source>
        <dbReference type="Proteomes" id="UP000199150"/>
    </source>
</evidence>
<dbReference type="AlphaFoldDB" id="A0A1G4QH79"/>
<proteinExistence type="inferred from homology"/>
<evidence type="ECO:0000256" key="2">
    <source>
        <dbReference type="ARBA" id="ARBA00023002"/>
    </source>
</evidence>
<keyword evidence="4" id="KW-1185">Reference proteome</keyword>
<dbReference type="PANTHER" id="PTHR11091">
    <property type="entry name" value="OXIDOREDUCTASE-RELATED"/>
    <property type="match status" value="1"/>
</dbReference>
<sequence>MTEQTLSLDEALALSLNVLERNGFSPEHAGAIARNIWKGQRDECHSHGLYRLLVCTHTLKSGKVSPDALPEVHDAAPGLVRVDAKGAYSLLSFETGLPILAEKARKQGIAALAINHCYHFSALWPEVEAIAAQGLVGLALTPSHSWVAPFGGTKGVFGTNPLAFAWPRPGQNPFVFDFATSAAARGEIELHRRAGKVIPEGWAVDTEGHPTTDPTEAMNGAMLTFGGHKGSALSAMIELMAGPLIGDLLSLESQAFDKGAGATPYHGELVIAIDPQVFMGPSADLHSARAEKLFEAIVDQGARLPSQRRYEARARSEASGTVSIPKQLYRDIIALLD</sequence>
<evidence type="ECO:0000256" key="1">
    <source>
        <dbReference type="ARBA" id="ARBA00006056"/>
    </source>
</evidence>
<dbReference type="Proteomes" id="UP000199150">
    <property type="component" value="Unassembled WGS sequence"/>
</dbReference>
<organism evidence="3 4">
    <name type="scientific">Asticcacaulis taihuensis</name>
    <dbReference type="NCBI Taxonomy" id="260084"/>
    <lineage>
        <taxon>Bacteria</taxon>
        <taxon>Pseudomonadati</taxon>
        <taxon>Pseudomonadota</taxon>
        <taxon>Alphaproteobacteria</taxon>
        <taxon>Caulobacterales</taxon>
        <taxon>Caulobacteraceae</taxon>
        <taxon>Asticcacaulis</taxon>
    </lineage>
</organism>
<reference evidence="4" key="1">
    <citation type="submission" date="2016-10" db="EMBL/GenBank/DDBJ databases">
        <authorList>
            <person name="Varghese N."/>
            <person name="Submissions S."/>
        </authorList>
    </citation>
    <scope>NUCLEOTIDE SEQUENCE [LARGE SCALE GENOMIC DNA]</scope>
    <source>
        <strain evidence="4">CGMCC 1.3431</strain>
    </source>
</reference>
<dbReference type="PANTHER" id="PTHR11091:SF0">
    <property type="entry name" value="MALATE DEHYDROGENASE"/>
    <property type="match status" value="1"/>
</dbReference>
<keyword evidence="2" id="KW-0560">Oxidoreductase</keyword>
<gene>
    <name evidence="3" type="ORF">SAMN02927928_1226</name>
</gene>
<dbReference type="Pfam" id="PF02615">
    <property type="entry name" value="Ldh_2"/>
    <property type="match status" value="1"/>
</dbReference>
<dbReference type="InterPro" id="IPR036111">
    <property type="entry name" value="Mal/L-sulfo/L-lacto_DH-like_sf"/>
</dbReference>
<dbReference type="STRING" id="260084.SAMN02927928_1226"/>
<dbReference type="Gene3D" id="1.10.1530.10">
    <property type="match status" value="1"/>
</dbReference>
<dbReference type="RefSeq" id="WP_090644897.1">
    <property type="nucleotide sequence ID" value="NZ_CBCRYE010000001.1"/>
</dbReference>
<name>A0A1G4QH79_9CAUL</name>
<accession>A0A1G4QH79</accession>
<dbReference type="InterPro" id="IPR043143">
    <property type="entry name" value="Mal/L-sulf/L-lact_DH-like_NADP"/>
</dbReference>
<dbReference type="GO" id="GO:0016491">
    <property type="term" value="F:oxidoreductase activity"/>
    <property type="evidence" value="ECO:0007669"/>
    <property type="project" value="UniProtKB-KW"/>
</dbReference>
<dbReference type="InterPro" id="IPR003767">
    <property type="entry name" value="Malate/L-lactate_DH-like"/>
</dbReference>
<dbReference type="Gene3D" id="3.30.1370.60">
    <property type="entry name" value="Hypothetical oxidoreductase yiak, domain 2"/>
    <property type="match status" value="1"/>
</dbReference>